<comment type="subcellular location">
    <subcellularLocation>
        <location evidence="3">Cytoplasm</location>
    </subcellularLocation>
</comment>
<dbReference type="GO" id="GO:0051500">
    <property type="term" value="F:D-tyrosyl-tRNA(Tyr) deacylase activity"/>
    <property type="evidence" value="ECO:0007669"/>
    <property type="project" value="TreeGrafter"/>
</dbReference>
<evidence type="ECO:0000256" key="1">
    <source>
        <dbReference type="ARBA" id="ARBA00009673"/>
    </source>
</evidence>
<comment type="catalytic activity">
    <reaction evidence="3">
        <text>a D-aminoacyl-tRNA + H2O = a tRNA + a D-alpha-amino acid + H(+)</text>
        <dbReference type="Rhea" id="RHEA:13953"/>
        <dbReference type="Rhea" id="RHEA-COMP:10123"/>
        <dbReference type="Rhea" id="RHEA-COMP:10124"/>
        <dbReference type="ChEBI" id="CHEBI:15377"/>
        <dbReference type="ChEBI" id="CHEBI:15378"/>
        <dbReference type="ChEBI" id="CHEBI:59871"/>
        <dbReference type="ChEBI" id="CHEBI:78442"/>
        <dbReference type="ChEBI" id="CHEBI:79333"/>
        <dbReference type="EC" id="3.1.1.96"/>
    </reaction>
</comment>
<keyword evidence="2 3" id="KW-0378">Hydrolase</keyword>
<comment type="caution">
    <text evidence="4">The sequence shown here is derived from an EMBL/GenBank/DDBJ whole genome shotgun (WGS) entry which is preliminary data.</text>
</comment>
<feature type="short sequence motif" description="Gly-cisPro motif, important for rejection of L-amino acids" evidence="3">
    <location>
        <begin position="139"/>
        <end position="140"/>
    </location>
</feature>
<dbReference type="PATRIC" id="fig|1305731.5.peg.988"/>
<protein>
    <recommendedName>
        <fullName evidence="3">D-aminoacyl-tRNA deacylase</fullName>
        <shortName evidence="3">DTD</shortName>
        <ecNumber evidence="3">3.1.1.96</ecNumber>
    </recommendedName>
    <alternativeName>
        <fullName evidence="3">Gly-tRNA(Ala) deacylase</fullName>
        <ecNumber evidence="3">3.1.1.-</ecNumber>
    </alternativeName>
</protein>
<dbReference type="Pfam" id="PF02580">
    <property type="entry name" value="Tyr_Deacylase"/>
    <property type="match status" value="1"/>
</dbReference>
<dbReference type="InterPro" id="IPR003732">
    <property type="entry name" value="Daa-tRNA_deacyls_DTD"/>
</dbReference>
<dbReference type="NCBIfam" id="TIGR00256">
    <property type="entry name" value="D-aminoacyl-tRNA deacylase"/>
    <property type="match status" value="1"/>
</dbReference>
<proteinExistence type="inferred from homology"/>
<dbReference type="GO" id="GO:0005737">
    <property type="term" value="C:cytoplasm"/>
    <property type="evidence" value="ECO:0007669"/>
    <property type="project" value="UniProtKB-SubCell"/>
</dbReference>
<reference evidence="4 5" key="1">
    <citation type="submission" date="2015-09" db="EMBL/GenBank/DDBJ databases">
        <title>Identification and resolution of microdiversity through metagenomic sequencing of parallel consortia.</title>
        <authorList>
            <person name="Nelson W.C."/>
            <person name="Romine M.F."/>
            <person name="Lindemann S.R."/>
        </authorList>
    </citation>
    <scope>NUCLEOTIDE SEQUENCE [LARGE SCALE GENOMIC DNA]</scope>
    <source>
        <strain evidence="4">HL-55</strain>
    </source>
</reference>
<dbReference type="GO" id="GO:0106026">
    <property type="term" value="F:Gly-tRNA(Ala) deacylase activity"/>
    <property type="evidence" value="ECO:0007669"/>
    <property type="project" value="UniProtKB-UniRule"/>
</dbReference>
<accession>A0A0P8CWS0</accession>
<dbReference type="OrthoDB" id="9801395at2"/>
<dbReference type="EC" id="3.1.1.96" evidence="3"/>
<evidence type="ECO:0000256" key="2">
    <source>
        <dbReference type="ARBA" id="ARBA00022801"/>
    </source>
</evidence>
<comment type="domain">
    <text evidence="3">A Gly-cisPro motif from one monomer fits into the active site of the other monomer to allow specific chiral rejection of L-amino acids.</text>
</comment>
<keyword evidence="3" id="KW-0963">Cytoplasm</keyword>
<dbReference type="EMBL" id="LJZQ01000020">
    <property type="protein sequence ID" value="KPQ28004.1"/>
    <property type="molecule type" value="Genomic_DNA"/>
</dbReference>
<dbReference type="EC" id="3.1.1.-" evidence="3"/>
<gene>
    <name evidence="3 4" type="primary">dtd</name>
    <name evidence="4" type="ORF">HLUCCX14_12570</name>
</gene>
<dbReference type="HAMAP" id="MF_00518">
    <property type="entry name" value="Deacylase_Dtd"/>
    <property type="match status" value="1"/>
</dbReference>
<comment type="similarity">
    <text evidence="1 3">Belongs to the DTD family.</text>
</comment>
<keyword evidence="3" id="KW-0820">tRNA-binding</keyword>
<dbReference type="InterPro" id="IPR023509">
    <property type="entry name" value="DTD-like_sf"/>
</dbReference>
<dbReference type="GO" id="GO:0043908">
    <property type="term" value="F:Ser(Gly)-tRNA(Ala) hydrolase activity"/>
    <property type="evidence" value="ECO:0007669"/>
    <property type="project" value="UniProtKB-UniRule"/>
</dbReference>
<comment type="function">
    <text evidence="3">An aminoacyl-tRNA editing enzyme that deacylates mischarged D-aminoacyl-tRNAs. Also deacylates mischarged glycyl-tRNA(Ala), protecting cells against glycine mischarging by AlaRS. Acts via tRNA-based rather than protein-based catalysis; rejects L-amino acids rather than detecting D-amino acids in the active site. By recycling D-aminoacyl-tRNA to D-amino acids and free tRNA molecules, this enzyme counteracts the toxicity associated with the formation of D-aminoacyl-tRNA entities in vivo and helps enforce protein L-homochirality.</text>
</comment>
<comment type="subunit">
    <text evidence="3">Homodimer.</text>
</comment>
<dbReference type="Proteomes" id="UP000050416">
    <property type="component" value="Unassembled WGS sequence"/>
</dbReference>
<dbReference type="FunFam" id="3.50.80.10:FF:000001">
    <property type="entry name" value="D-aminoacyl-tRNA deacylase"/>
    <property type="match status" value="1"/>
</dbReference>
<dbReference type="GO" id="GO:0019478">
    <property type="term" value="P:D-amino acid catabolic process"/>
    <property type="evidence" value="ECO:0007669"/>
    <property type="project" value="UniProtKB-UniRule"/>
</dbReference>
<comment type="catalytic activity">
    <reaction evidence="3">
        <text>glycyl-tRNA(Ala) + H2O = tRNA(Ala) + glycine + H(+)</text>
        <dbReference type="Rhea" id="RHEA:53744"/>
        <dbReference type="Rhea" id="RHEA-COMP:9657"/>
        <dbReference type="Rhea" id="RHEA-COMP:13640"/>
        <dbReference type="ChEBI" id="CHEBI:15377"/>
        <dbReference type="ChEBI" id="CHEBI:15378"/>
        <dbReference type="ChEBI" id="CHEBI:57305"/>
        <dbReference type="ChEBI" id="CHEBI:78442"/>
        <dbReference type="ChEBI" id="CHEBI:78522"/>
    </reaction>
</comment>
<evidence type="ECO:0000256" key="3">
    <source>
        <dbReference type="HAMAP-Rule" id="MF_00518"/>
    </source>
</evidence>
<dbReference type="Gene3D" id="3.50.80.10">
    <property type="entry name" value="D-tyrosyl-tRNA(Tyr) deacylase"/>
    <property type="match status" value="1"/>
</dbReference>
<dbReference type="SUPFAM" id="SSF69500">
    <property type="entry name" value="DTD-like"/>
    <property type="match status" value="1"/>
</dbReference>
<evidence type="ECO:0000313" key="5">
    <source>
        <dbReference type="Proteomes" id="UP000050416"/>
    </source>
</evidence>
<dbReference type="PANTHER" id="PTHR10472">
    <property type="entry name" value="D-TYROSYL-TRNA TYR DEACYLASE"/>
    <property type="match status" value="1"/>
</dbReference>
<dbReference type="PANTHER" id="PTHR10472:SF5">
    <property type="entry name" value="D-AMINOACYL-TRNA DEACYLASE 1"/>
    <property type="match status" value="1"/>
</dbReference>
<sequence>MKGLIQRVSEASVTVNGRQIANIGPGLLLLLGVEKDDSVSEAKELCRKILSYRVFPDEQGRMNVSVQDSGGSILIVPQFTLAADTRSGTRPGFSLAAAPEQANALYREFVTEASVRLGAERVGEGEFGADMKVALVNDGPVTFLLETRKKNGENINAPK</sequence>
<name>A0A0P8CWS0_9GAMM</name>
<dbReference type="AlphaFoldDB" id="A0A0P8CWS0"/>
<organism evidence="4 5">
    <name type="scientific">Marinobacter excellens HL-55</name>
    <dbReference type="NCBI Taxonomy" id="1305731"/>
    <lineage>
        <taxon>Bacteria</taxon>
        <taxon>Pseudomonadati</taxon>
        <taxon>Pseudomonadota</taxon>
        <taxon>Gammaproteobacteria</taxon>
        <taxon>Pseudomonadales</taxon>
        <taxon>Marinobacteraceae</taxon>
        <taxon>Marinobacter</taxon>
    </lineage>
</organism>
<dbReference type="STRING" id="1305731.GCA_000934705_02365"/>
<keyword evidence="3" id="KW-0694">RNA-binding</keyword>
<evidence type="ECO:0000313" key="4">
    <source>
        <dbReference type="EMBL" id="KPQ28004.1"/>
    </source>
</evidence>
<dbReference type="GO" id="GO:0000049">
    <property type="term" value="F:tRNA binding"/>
    <property type="evidence" value="ECO:0007669"/>
    <property type="project" value="UniProtKB-UniRule"/>
</dbReference>